<dbReference type="EMBL" id="CP045851">
    <property type="protein sequence ID" value="QGG94655.1"/>
    <property type="molecule type" value="Genomic_DNA"/>
</dbReference>
<dbReference type="NCBIfam" id="NF009438">
    <property type="entry name" value="PRK12797.1"/>
    <property type="match status" value="1"/>
</dbReference>
<comment type="function">
    <text evidence="12">Plays a role in the flagellum-specific transport system.</text>
</comment>
<accession>A0A5Q2RN85</accession>
<dbReference type="GO" id="GO:0005886">
    <property type="term" value="C:plasma membrane"/>
    <property type="evidence" value="ECO:0007669"/>
    <property type="project" value="UniProtKB-SubCell"/>
</dbReference>
<keyword evidence="8 12" id="KW-1133">Transmembrane helix</keyword>
<gene>
    <name evidence="12 15" type="primary">fliP</name>
    <name evidence="15" type="ORF">GH723_05775</name>
</gene>
<feature type="transmembrane region" description="Helical" evidence="12">
    <location>
        <begin position="116"/>
        <end position="135"/>
    </location>
</feature>
<name>A0A5Q2RN85_9ACTN</name>
<evidence type="ECO:0000256" key="2">
    <source>
        <dbReference type="ARBA" id="ARBA00021714"/>
    </source>
</evidence>
<feature type="signal peptide" evidence="14">
    <location>
        <begin position="1"/>
        <end position="29"/>
    </location>
</feature>
<evidence type="ECO:0000256" key="3">
    <source>
        <dbReference type="ARBA" id="ARBA00022448"/>
    </source>
</evidence>
<sequence length="274" mass="28742">MSRRIPALIAAVVIALALGLVLPAAPAAAQDVPGPDVPAPPVPGAPTPDEPEGPSATIDIDLSQGEAPSQSIVIILGLTVLSVAPSILILTTSFTRMVVVLSLTRNALGVQTIPPNQVVIGLALFLSLFVMAPTLSEMNEEGLQPLLAGELSQGEAFEAASAPLKEFMLANTREGELQMIAGAAGDEVPEQIEDLPLTTVAPAFVLSELKSAFIIGFVIFVPFLVIDLVVSAVLMSLGMMMLPPVFVSLPFKILLFVMVDGWSLIARTLLESYR</sequence>
<keyword evidence="6 12" id="KW-1005">Bacterial flagellum biogenesis</keyword>
<evidence type="ECO:0000313" key="16">
    <source>
        <dbReference type="Proteomes" id="UP000334019"/>
    </source>
</evidence>
<keyword evidence="16" id="KW-1185">Reference proteome</keyword>
<dbReference type="KEGG" id="atq:GH723_05775"/>
<dbReference type="Proteomes" id="UP000334019">
    <property type="component" value="Chromosome"/>
</dbReference>
<evidence type="ECO:0000256" key="7">
    <source>
        <dbReference type="ARBA" id="ARBA00022927"/>
    </source>
</evidence>
<feature type="region of interest" description="Disordered" evidence="13">
    <location>
        <begin position="32"/>
        <end position="60"/>
    </location>
</feature>
<reference evidence="15 16" key="1">
    <citation type="submission" date="2019-11" db="EMBL/GenBank/DDBJ databases">
        <authorList>
            <person name="He Y."/>
        </authorList>
    </citation>
    <scope>NUCLEOTIDE SEQUENCE [LARGE SCALE GENOMIC DNA]</scope>
    <source>
        <strain evidence="15 16">SCSIO 58843</strain>
    </source>
</reference>
<dbReference type="PRINTS" id="PR01302">
    <property type="entry name" value="TYPE3IMPPROT"/>
</dbReference>
<feature type="compositionally biased region" description="Pro residues" evidence="13">
    <location>
        <begin position="35"/>
        <end position="48"/>
    </location>
</feature>
<dbReference type="InterPro" id="IPR005837">
    <property type="entry name" value="FliP"/>
</dbReference>
<proteinExistence type="inferred from homology"/>
<keyword evidence="4 12" id="KW-1003">Cell membrane</keyword>
<dbReference type="GO" id="GO:0009425">
    <property type="term" value="C:bacterial-type flagellum basal body"/>
    <property type="evidence" value="ECO:0007669"/>
    <property type="project" value="UniProtKB-SubCell"/>
</dbReference>
<evidence type="ECO:0000256" key="10">
    <source>
        <dbReference type="ARBA" id="ARBA00023143"/>
    </source>
</evidence>
<dbReference type="PANTHER" id="PTHR30587:SF0">
    <property type="entry name" value="FLAGELLAR BIOSYNTHETIC PROTEIN FLIP"/>
    <property type="match status" value="1"/>
</dbReference>
<dbReference type="PANTHER" id="PTHR30587">
    <property type="entry name" value="FLAGELLAR BIOSYNTHETIC PROTEIN FLIP"/>
    <property type="match status" value="1"/>
</dbReference>
<feature type="transmembrane region" description="Helical" evidence="12">
    <location>
        <begin position="249"/>
        <end position="270"/>
    </location>
</feature>
<evidence type="ECO:0000256" key="13">
    <source>
        <dbReference type="SAM" id="MobiDB-lite"/>
    </source>
</evidence>
<evidence type="ECO:0000256" key="9">
    <source>
        <dbReference type="ARBA" id="ARBA00023136"/>
    </source>
</evidence>
<keyword evidence="10" id="KW-0975">Bacterial flagellum</keyword>
<evidence type="ECO:0000256" key="1">
    <source>
        <dbReference type="ARBA" id="ARBA00006257"/>
    </source>
</evidence>
<dbReference type="GO" id="GO:0009306">
    <property type="term" value="P:protein secretion"/>
    <property type="evidence" value="ECO:0007669"/>
    <property type="project" value="UniProtKB-UniRule"/>
</dbReference>
<dbReference type="InterPro" id="IPR005838">
    <property type="entry name" value="T3SS_IM_P"/>
</dbReference>
<feature type="transmembrane region" description="Helical" evidence="12">
    <location>
        <begin position="212"/>
        <end position="237"/>
    </location>
</feature>
<protein>
    <recommendedName>
        <fullName evidence="2 12">Flagellar biosynthetic protein FliP</fullName>
    </recommendedName>
</protein>
<dbReference type="NCBIfam" id="TIGR01103">
    <property type="entry name" value="fliP"/>
    <property type="match status" value="1"/>
</dbReference>
<keyword evidence="3 12" id="KW-0813">Transport</keyword>
<evidence type="ECO:0000256" key="12">
    <source>
        <dbReference type="RuleBase" id="RU362069"/>
    </source>
</evidence>
<keyword evidence="9 12" id="KW-0472">Membrane</keyword>
<dbReference type="RefSeq" id="WP_153758761.1">
    <property type="nucleotide sequence ID" value="NZ_CP045851.1"/>
</dbReference>
<evidence type="ECO:0000256" key="14">
    <source>
        <dbReference type="SAM" id="SignalP"/>
    </source>
</evidence>
<dbReference type="AlphaFoldDB" id="A0A5Q2RN85"/>
<keyword evidence="11 12" id="KW-1006">Bacterial flagellum protein export</keyword>
<keyword evidence="15" id="KW-0969">Cilium</keyword>
<dbReference type="PROSITE" id="PS01061">
    <property type="entry name" value="FLIP_2"/>
    <property type="match status" value="1"/>
</dbReference>
<comment type="subcellular location">
    <subcellularLocation>
        <location evidence="12">Cell membrane</location>
        <topology evidence="12">Multi-pass membrane protein</topology>
    </subcellularLocation>
    <subcellularLocation>
        <location evidence="12">Bacterial flagellum basal body</location>
    </subcellularLocation>
</comment>
<keyword evidence="14" id="KW-0732">Signal</keyword>
<organism evidence="15 16">
    <name type="scientific">Actinomarinicola tropica</name>
    <dbReference type="NCBI Taxonomy" id="2789776"/>
    <lineage>
        <taxon>Bacteria</taxon>
        <taxon>Bacillati</taxon>
        <taxon>Actinomycetota</taxon>
        <taxon>Acidimicrobiia</taxon>
        <taxon>Acidimicrobiales</taxon>
        <taxon>Iamiaceae</taxon>
        <taxon>Actinomarinicola</taxon>
    </lineage>
</organism>
<evidence type="ECO:0000256" key="4">
    <source>
        <dbReference type="ARBA" id="ARBA00022475"/>
    </source>
</evidence>
<dbReference type="GO" id="GO:0044781">
    <property type="term" value="P:bacterial-type flagellum organization"/>
    <property type="evidence" value="ECO:0007669"/>
    <property type="project" value="UniProtKB-UniRule"/>
</dbReference>
<comment type="similarity">
    <text evidence="1 12">Belongs to the FliP/MopC/SpaP family.</text>
</comment>
<keyword evidence="7 12" id="KW-0653">Protein transport</keyword>
<evidence type="ECO:0000256" key="5">
    <source>
        <dbReference type="ARBA" id="ARBA00022692"/>
    </source>
</evidence>
<evidence type="ECO:0000256" key="6">
    <source>
        <dbReference type="ARBA" id="ARBA00022795"/>
    </source>
</evidence>
<evidence type="ECO:0000313" key="15">
    <source>
        <dbReference type="EMBL" id="QGG94655.1"/>
    </source>
</evidence>
<dbReference type="PRINTS" id="PR00951">
    <property type="entry name" value="FLGBIOSNFLIP"/>
</dbReference>
<feature type="chain" id="PRO_5024443354" description="Flagellar biosynthetic protein FliP" evidence="14">
    <location>
        <begin position="30"/>
        <end position="274"/>
    </location>
</feature>
<evidence type="ECO:0000256" key="11">
    <source>
        <dbReference type="ARBA" id="ARBA00023225"/>
    </source>
</evidence>
<dbReference type="Pfam" id="PF00813">
    <property type="entry name" value="FliP"/>
    <property type="match status" value="1"/>
</dbReference>
<keyword evidence="15" id="KW-0282">Flagellum</keyword>
<evidence type="ECO:0000256" key="8">
    <source>
        <dbReference type="ARBA" id="ARBA00022989"/>
    </source>
</evidence>
<feature type="transmembrane region" description="Helical" evidence="12">
    <location>
        <begin position="72"/>
        <end position="95"/>
    </location>
</feature>
<keyword evidence="5 12" id="KW-0812">Transmembrane</keyword>
<keyword evidence="15" id="KW-0966">Cell projection</keyword>